<dbReference type="EMBL" id="SACN01000003">
    <property type="protein sequence ID" value="RVT90122.1"/>
    <property type="molecule type" value="Genomic_DNA"/>
</dbReference>
<accession>A0A437LXP0</accession>
<dbReference type="AlphaFoldDB" id="A0A437LXP0"/>
<keyword evidence="3" id="KW-1185">Reference proteome</keyword>
<evidence type="ECO:0000256" key="1">
    <source>
        <dbReference type="SAM" id="Phobius"/>
    </source>
</evidence>
<keyword evidence="1" id="KW-0472">Membrane</keyword>
<evidence type="ECO:0000313" key="3">
    <source>
        <dbReference type="Proteomes" id="UP000282971"/>
    </source>
</evidence>
<sequence length="106" mass="11674">MRSLISMLFALAGILWFIAAYFYAPYIVFTYLTIQWHWYIVGAAAAAFITSIPILGMALAVYAVMALHDWPLLYAIGGFFLWVPLIALASALRSSSRAVQAVGPMP</sequence>
<protein>
    <recommendedName>
        <fullName evidence="4">DUF4175 domain-containing protein</fullName>
    </recommendedName>
</protein>
<comment type="caution">
    <text evidence="2">The sequence shown here is derived from an EMBL/GenBank/DDBJ whole genome shotgun (WGS) entry which is preliminary data.</text>
</comment>
<feature type="transmembrane region" description="Helical" evidence="1">
    <location>
        <begin position="6"/>
        <end position="24"/>
    </location>
</feature>
<dbReference type="Proteomes" id="UP000282971">
    <property type="component" value="Unassembled WGS sequence"/>
</dbReference>
<feature type="transmembrane region" description="Helical" evidence="1">
    <location>
        <begin position="36"/>
        <end position="65"/>
    </location>
</feature>
<keyword evidence="1" id="KW-1133">Transmembrane helix</keyword>
<reference evidence="2 3" key="1">
    <citation type="submission" date="2019-01" db="EMBL/GenBank/DDBJ databases">
        <authorList>
            <person name="Chen W.-M."/>
        </authorList>
    </citation>
    <scope>NUCLEOTIDE SEQUENCE [LARGE SCALE GENOMIC DNA]</scope>
    <source>
        <strain evidence="2 3">CCP-7</strain>
    </source>
</reference>
<gene>
    <name evidence="2" type="ORF">EOD43_17585</name>
</gene>
<feature type="transmembrane region" description="Helical" evidence="1">
    <location>
        <begin position="71"/>
        <end position="92"/>
    </location>
</feature>
<proteinExistence type="predicted"/>
<name>A0A437LXP0_9SPHN</name>
<evidence type="ECO:0000313" key="2">
    <source>
        <dbReference type="EMBL" id="RVT90122.1"/>
    </source>
</evidence>
<keyword evidence="1" id="KW-0812">Transmembrane</keyword>
<organism evidence="2 3">
    <name type="scientific">Sphingomonas crocodyli</name>
    <dbReference type="NCBI Taxonomy" id="1979270"/>
    <lineage>
        <taxon>Bacteria</taxon>
        <taxon>Pseudomonadati</taxon>
        <taxon>Pseudomonadota</taxon>
        <taxon>Alphaproteobacteria</taxon>
        <taxon>Sphingomonadales</taxon>
        <taxon>Sphingomonadaceae</taxon>
        <taxon>Sphingomonas</taxon>
    </lineage>
</organism>
<dbReference type="RefSeq" id="WP_164857300.1">
    <property type="nucleotide sequence ID" value="NZ_SACN01000003.1"/>
</dbReference>
<evidence type="ECO:0008006" key="4">
    <source>
        <dbReference type="Google" id="ProtNLM"/>
    </source>
</evidence>